<reference evidence="3" key="1">
    <citation type="submission" date="2024-06" db="EMBL/GenBank/DDBJ databases">
        <title>Complete Genome Sequence of mouse commensal type strain Neisseria musculi.</title>
        <authorList>
            <person name="Thapa E."/>
            <person name="Aluvathingal J."/>
            <person name="Nadendla S."/>
            <person name="Mehta A."/>
            <person name="Tettelin H."/>
            <person name="Weyand N.J."/>
        </authorList>
    </citation>
    <scope>NUCLEOTIDE SEQUENCE</scope>
    <source>
        <strain evidence="3">NW831</strain>
    </source>
</reference>
<dbReference type="Proteomes" id="UP000516412">
    <property type="component" value="Chromosome"/>
</dbReference>
<name>A0A7H1MEW6_9NEIS</name>
<keyword evidence="4" id="KW-1185">Reference proteome</keyword>
<evidence type="ECO:0000313" key="3">
    <source>
        <dbReference type="EMBL" id="QNT60181.1"/>
    </source>
</evidence>
<dbReference type="AlphaFoldDB" id="A0A7H1MEW6"/>
<dbReference type="EMBL" id="CP060414">
    <property type="protein sequence ID" value="QNT60181.1"/>
    <property type="molecule type" value="Genomic_DNA"/>
</dbReference>
<dbReference type="PANTHER" id="PTHR35401">
    <property type="entry name" value="COPG FAMILY HELIX-TURN-HELIX PROTEIN-RELATED-RELATED"/>
    <property type="match status" value="1"/>
</dbReference>
<comment type="similarity">
    <text evidence="2">Belongs to the TacA antitoxin family.</text>
</comment>
<dbReference type="GO" id="GO:0006355">
    <property type="term" value="P:regulation of DNA-templated transcription"/>
    <property type="evidence" value="ECO:0007669"/>
    <property type="project" value="InterPro"/>
</dbReference>
<proteinExistence type="inferred from homology"/>
<dbReference type="PANTHER" id="PTHR35401:SF2">
    <property type="entry name" value="ABC-TYPE TRANSPORT SYSTEM"/>
    <property type="match status" value="1"/>
</dbReference>
<evidence type="ECO:0000313" key="4">
    <source>
        <dbReference type="Proteomes" id="UP000516412"/>
    </source>
</evidence>
<dbReference type="InterPro" id="IPR010985">
    <property type="entry name" value="Ribbon_hlx_hlx"/>
</dbReference>
<keyword evidence="1" id="KW-1277">Toxin-antitoxin system</keyword>
<dbReference type="KEGG" id="nmus:H7A79_0487"/>
<dbReference type="Gene3D" id="1.20.5.780">
    <property type="entry name" value="Single helix bin"/>
    <property type="match status" value="1"/>
</dbReference>
<dbReference type="InterPro" id="IPR014795">
    <property type="entry name" value="TacA_1-like"/>
</dbReference>
<organism evidence="3 4">
    <name type="scientific">Neisseria musculi</name>
    <dbReference type="NCBI Taxonomy" id="1815583"/>
    <lineage>
        <taxon>Bacteria</taxon>
        <taxon>Pseudomonadati</taxon>
        <taxon>Pseudomonadota</taxon>
        <taxon>Betaproteobacteria</taxon>
        <taxon>Neisseriales</taxon>
        <taxon>Neisseriaceae</taxon>
        <taxon>Neisseria</taxon>
    </lineage>
</organism>
<dbReference type="RefSeq" id="WP_187000980.1">
    <property type="nucleotide sequence ID" value="NZ_CP060414.2"/>
</dbReference>
<evidence type="ECO:0000256" key="2">
    <source>
        <dbReference type="ARBA" id="ARBA00049988"/>
    </source>
</evidence>
<protein>
    <submittedName>
        <fullName evidence="3">Ribbon-helix-helix copG family protein</fullName>
    </submittedName>
</protein>
<evidence type="ECO:0000256" key="1">
    <source>
        <dbReference type="ARBA" id="ARBA00022649"/>
    </source>
</evidence>
<sequence>MVAATARFEARVNQDTHALLKRAAELEGRSLSDFVIRAAQEAARKTIAEAEILNLSLADQTAFAQALIDPPPHNAALQRALSRHREMQNHG</sequence>
<gene>
    <name evidence="3" type="ORF">H7A79_0487</name>
</gene>
<dbReference type="Pfam" id="PF08681">
    <property type="entry name" value="TacA1"/>
    <property type="match status" value="1"/>
</dbReference>
<dbReference type="SUPFAM" id="SSF47598">
    <property type="entry name" value="Ribbon-helix-helix"/>
    <property type="match status" value="1"/>
</dbReference>
<accession>A0A7H1MEW6</accession>